<gene>
    <name evidence="2" type="ORF">Pan216_00130</name>
</gene>
<sequence>MTTWKGCGMPTIVHLTDLHLDEWLNNLEIALGFEELREITADVVLIGGDNGMPDDVARTVGEVRERWPSCSVGWVMGNHELWHQRYDILWKQPSPEGAVYLEERNLETPSCTVVGSYGHYDYSGGDPEIPVEDYEAYRHGGLGWNDWLIDRRGKTNPEIAAEVAHRFERRYDAALARGRPVIVVTHTLPFVELCGWPRSFYGAYGTNSLLGKIILARDPKPAALFCGHTHKPLRTEVFGFPMINTGSDYEEVRVTVWEL</sequence>
<dbReference type="InterPro" id="IPR029052">
    <property type="entry name" value="Metallo-depent_PP-like"/>
</dbReference>
<dbReference type="RefSeq" id="WP_145253187.1">
    <property type="nucleotide sequence ID" value="NZ_CP036279.1"/>
</dbReference>
<dbReference type="OrthoDB" id="356681at2"/>
<keyword evidence="3" id="KW-1185">Reference proteome</keyword>
<dbReference type="KEGG" id="knv:Pan216_00130"/>
<dbReference type="Gene3D" id="3.60.21.10">
    <property type="match status" value="1"/>
</dbReference>
<evidence type="ECO:0000313" key="2">
    <source>
        <dbReference type="EMBL" id="QDU59186.1"/>
    </source>
</evidence>
<proteinExistence type="predicted"/>
<feature type="domain" description="Calcineurin-like phosphoesterase" evidence="1">
    <location>
        <begin position="11"/>
        <end position="232"/>
    </location>
</feature>
<name>A0A518AWU8_9BACT</name>
<reference evidence="2 3" key="1">
    <citation type="submission" date="2019-02" db="EMBL/GenBank/DDBJ databases">
        <title>Deep-cultivation of Planctomycetes and their phenomic and genomic characterization uncovers novel biology.</title>
        <authorList>
            <person name="Wiegand S."/>
            <person name="Jogler M."/>
            <person name="Boedeker C."/>
            <person name="Pinto D."/>
            <person name="Vollmers J."/>
            <person name="Rivas-Marin E."/>
            <person name="Kohn T."/>
            <person name="Peeters S.H."/>
            <person name="Heuer A."/>
            <person name="Rast P."/>
            <person name="Oberbeckmann S."/>
            <person name="Bunk B."/>
            <person name="Jeske O."/>
            <person name="Meyerdierks A."/>
            <person name="Storesund J.E."/>
            <person name="Kallscheuer N."/>
            <person name="Luecker S."/>
            <person name="Lage O.M."/>
            <person name="Pohl T."/>
            <person name="Merkel B.J."/>
            <person name="Hornburger P."/>
            <person name="Mueller R.-W."/>
            <person name="Bruemmer F."/>
            <person name="Labrenz M."/>
            <person name="Spormann A.M."/>
            <person name="Op den Camp H."/>
            <person name="Overmann J."/>
            <person name="Amann R."/>
            <person name="Jetten M.S.M."/>
            <person name="Mascher T."/>
            <person name="Medema M.H."/>
            <person name="Devos D.P."/>
            <person name="Kaster A.-K."/>
            <person name="Ovreas L."/>
            <person name="Rohde M."/>
            <person name="Galperin M.Y."/>
            <person name="Jogler C."/>
        </authorList>
    </citation>
    <scope>NUCLEOTIDE SEQUENCE [LARGE SCALE GENOMIC DNA]</scope>
    <source>
        <strain evidence="2 3">Pan216</strain>
    </source>
</reference>
<dbReference type="SUPFAM" id="SSF56300">
    <property type="entry name" value="Metallo-dependent phosphatases"/>
    <property type="match status" value="1"/>
</dbReference>
<evidence type="ECO:0000313" key="3">
    <source>
        <dbReference type="Proteomes" id="UP000317093"/>
    </source>
</evidence>
<protein>
    <submittedName>
        <fullName evidence="2">Calcineurin-like phosphoesterase</fullName>
    </submittedName>
</protein>
<dbReference type="EMBL" id="CP036279">
    <property type="protein sequence ID" value="QDU59186.1"/>
    <property type="molecule type" value="Genomic_DNA"/>
</dbReference>
<accession>A0A518AWU8</accession>
<evidence type="ECO:0000259" key="1">
    <source>
        <dbReference type="Pfam" id="PF00149"/>
    </source>
</evidence>
<dbReference type="Pfam" id="PF00149">
    <property type="entry name" value="Metallophos"/>
    <property type="match status" value="1"/>
</dbReference>
<organism evidence="2 3">
    <name type="scientific">Kolteria novifilia</name>
    <dbReference type="NCBI Taxonomy" id="2527975"/>
    <lineage>
        <taxon>Bacteria</taxon>
        <taxon>Pseudomonadati</taxon>
        <taxon>Planctomycetota</taxon>
        <taxon>Planctomycetia</taxon>
        <taxon>Kolteriales</taxon>
        <taxon>Kolteriaceae</taxon>
        <taxon>Kolteria</taxon>
    </lineage>
</organism>
<dbReference type="InterPro" id="IPR004843">
    <property type="entry name" value="Calcineurin-like_PHP"/>
</dbReference>
<dbReference type="GO" id="GO:0016787">
    <property type="term" value="F:hydrolase activity"/>
    <property type="evidence" value="ECO:0007669"/>
    <property type="project" value="InterPro"/>
</dbReference>
<dbReference type="AlphaFoldDB" id="A0A518AWU8"/>
<dbReference type="Proteomes" id="UP000317093">
    <property type="component" value="Chromosome"/>
</dbReference>